<dbReference type="RefSeq" id="WP_242383731.1">
    <property type="nucleotide sequence ID" value="NZ_JAKRKC020000002.1"/>
</dbReference>
<evidence type="ECO:0008006" key="5">
    <source>
        <dbReference type="Google" id="ProtNLM"/>
    </source>
</evidence>
<evidence type="ECO:0000256" key="2">
    <source>
        <dbReference type="SAM" id="SignalP"/>
    </source>
</evidence>
<organism evidence="3 4">
    <name type="scientific">Actinomadura luzonensis</name>
    <dbReference type="NCBI Taxonomy" id="2805427"/>
    <lineage>
        <taxon>Bacteria</taxon>
        <taxon>Bacillati</taxon>
        <taxon>Actinomycetota</taxon>
        <taxon>Actinomycetes</taxon>
        <taxon>Streptosporangiales</taxon>
        <taxon>Thermomonosporaceae</taxon>
        <taxon>Actinomadura</taxon>
    </lineage>
</organism>
<feature type="compositionally biased region" description="Low complexity" evidence="1">
    <location>
        <begin position="168"/>
        <end position="180"/>
    </location>
</feature>
<feature type="region of interest" description="Disordered" evidence="1">
    <location>
        <begin position="149"/>
        <end position="180"/>
    </location>
</feature>
<reference evidence="3 4" key="1">
    <citation type="submission" date="2022-04" db="EMBL/GenBank/DDBJ databases">
        <title>Genome draft of Actinomadura sp. ATCC 31491.</title>
        <authorList>
            <person name="Shi X."/>
            <person name="Du Y."/>
        </authorList>
    </citation>
    <scope>NUCLEOTIDE SEQUENCE [LARGE SCALE GENOMIC DNA]</scope>
    <source>
        <strain evidence="3 4">ATCC 31491</strain>
    </source>
</reference>
<evidence type="ECO:0000256" key="1">
    <source>
        <dbReference type="SAM" id="MobiDB-lite"/>
    </source>
</evidence>
<dbReference type="EMBL" id="JAKRKC020000002">
    <property type="protein sequence ID" value="MCK2220269.1"/>
    <property type="molecule type" value="Genomic_DNA"/>
</dbReference>
<evidence type="ECO:0000313" key="4">
    <source>
        <dbReference type="Proteomes" id="UP001317259"/>
    </source>
</evidence>
<evidence type="ECO:0000313" key="3">
    <source>
        <dbReference type="EMBL" id="MCK2220269.1"/>
    </source>
</evidence>
<name>A0ABT0G6Q5_9ACTN</name>
<feature type="signal peptide" evidence="2">
    <location>
        <begin position="1"/>
        <end position="17"/>
    </location>
</feature>
<gene>
    <name evidence="3" type="ORF">MF672_041690</name>
</gene>
<keyword evidence="2" id="KW-0732">Signal</keyword>
<accession>A0ABT0G6Q5</accession>
<feature type="compositionally biased region" description="Pro residues" evidence="1">
    <location>
        <begin position="156"/>
        <end position="167"/>
    </location>
</feature>
<dbReference type="Proteomes" id="UP001317259">
    <property type="component" value="Unassembled WGS sequence"/>
</dbReference>
<keyword evidence="4" id="KW-1185">Reference proteome</keyword>
<dbReference type="PROSITE" id="PS51257">
    <property type="entry name" value="PROKAR_LIPOPROTEIN"/>
    <property type="match status" value="1"/>
</dbReference>
<sequence>MRPIASAVTAVALAALAAGCTKTSIDTVQRLPQNEGANADVGQTIHVRNVFLLGGADPASPAPQTTLYGVIVNDGHQPVQLQSIAAEGGGQVQLAAPVTVQPLQPVGVGDRPLGTATGVRGGTVPMTFTFAGAPPVRVIVPVKPRTGFYANLTPAPSGPATPAPSPSRSPTASASPSPTS</sequence>
<proteinExistence type="predicted"/>
<dbReference type="SUPFAM" id="SSF110087">
    <property type="entry name" value="DR1885-like metal-binding protein"/>
    <property type="match status" value="1"/>
</dbReference>
<comment type="caution">
    <text evidence="3">The sequence shown here is derived from an EMBL/GenBank/DDBJ whole genome shotgun (WGS) entry which is preliminary data.</text>
</comment>
<protein>
    <recommendedName>
        <fullName evidence="5">Copper chaperone PCu(A)C</fullName>
    </recommendedName>
</protein>
<feature type="chain" id="PRO_5046191090" description="Copper chaperone PCu(A)C" evidence="2">
    <location>
        <begin position="18"/>
        <end position="180"/>
    </location>
</feature>
<dbReference type="InterPro" id="IPR036182">
    <property type="entry name" value="PCuAC_sf"/>
</dbReference>